<evidence type="ECO:0000256" key="1">
    <source>
        <dbReference type="SAM" id="Phobius"/>
    </source>
</evidence>
<organism evidence="2 3">
    <name type="scientific">Penstemon smallii</name>
    <dbReference type="NCBI Taxonomy" id="265156"/>
    <lineage>
        <taxon>Eukaryota</taxon>
        <taxon>Viridiplantae</taxon>
        <taxon>Streptophyta</taxon>
        <taxon>Embryophyta</taxon>
        <taxon>Tracheophyta</taxon>
        <taxon>Spermatophyta</taxon>
        <taxon>Magnoliopsida</taxon>
        <taxon>eudicotyledons</taxon>
        <taxon>Gunneridae</taxon>
        <taxon>Pentapetalae</taxon>
        <taxon>asterids</taxon>
        <taxon>lamiids</taxon>
        <taxon>Lamiales</taxon>
        <taxon>Plantaginaceae</taxon>
        <taxon>Cheloneae</taxon>
        <taxon>Penstemon</taxon>
    </lineage>
</organism>
<protein>
    <submittedName>
        <fullName evidence="2">Uncharacterized protein</fullName>
    </submittedName>
</protein>
<gene>
    <name evidence="2" type="ORF">ACJIZ3_008358</name>
</gene>
<evidence type="ECO:0000313" key="3">
    <source>
        <dbReference type="Proteomes" id="UP001634393"/>
    </source>
</evidence>
<feature type="transmembrane region" description="Helical" evidence="1">
    <location>
        <begin position="56"/>
        <end position="78"/>
    </location>
</feature>
<evidence type="ECO:0000313" key="2">
    <source>
        <dbReference type="EMBL" id="KAL3833622.1"/>
    </source>
</evidence>
<sequence>MEKKASNFSFFFKRLNKKCSSSSGGGGGSWRWKPKSSAGLRWKKGFNLHNWFVDRFIFKIVSVFEAIFLVSRLCFFFLCCGCHL</sequence>
<accession>A0ABD3T9Y4</accession>
<dbReference type="EMBL" id="JBJXBP010000004">
    <property type="protein sequence ID" value="KAL3833622.1"/>
    <property type="molecule type" value="Genomic_DNA"/>
</dbReference>
<dbReference type="PANTHER" id="PTHR33726">
    <property type="entry name" value="TRANSMEMBRANE PROTEIN"/>
    <property type="match status" value="1"/>
</dbReference>
<keyword evidence="1" id="KW-0472">Membrane</keyword>
<reference evidence="2 3" key="1">
    <citation type="submission" date="2024-12" db="EMBL/GenBank/DDBJ databases">
        <title>The unique morphological basis and parallel evolutionary history of personate flowers in Penstemon.</title>
        <authorList>
            <person name="Depatie T.H."/>
            <person name="Wessinger C.A."/>
        </authorList>
    </citation>
    <scope>NUCLEOTIDE SEQUENCE [LARGE SCALE GENOMIC DNA]</scope>
    <source>
        <strain evidence="2">WTNN_2</strain>
        <tissue evidence="2">Leaf</tissue>
    </source>
</reference>
<dbReference type="Proteomes" id="UP001634393">
    <property type="component" value="Unassembled WGS sequence"/>
</dbReference>
<keyword evidence="1" id="KW-1133">Transmembrane helix</keyword>
<keyword evidence="1" id="KW-0812">Transmembrane</keyword>
<name>A0ABD3T9Y4_9LAMI</name>
<proteinExistence type="predicted"/>
<dbReference type="PANTHER" id="PTHR33726:SF3">
    <property type="entry name" value="TRANSMEMBRANE PROTEIN"/>
    <property type="match status" value="1"/>
</dbReference>
<dbReference type="AlphaFoldDB" id="A0ABD3T9Y4"/>
<comment type="caution">
    <text evidence="2">The sequence shown here is derived from an EMBL/GenBank/DDBJ whole genome shotgun (WGS) entry which is preliminary data.</text>
</comment>
<keyword evidence="3" id="KW-1185">Reference proteome</keyword>